<evidence type="ECO:0000256" key="1">
    <source>
        <dbReference type="SAM" id="SignalP"/>
    </source>
</evidence>
<keyword evidence="3" id="KW-1185">Reference proteome</keyword>
<name>A0ABT0FR99_9ACTN</name>
<accession>A0ABT0FR99</accession>
<sequence length="132" mass="14023">MFTPKRRLGVAVLGGALLLPLVPAAPAAAANGLLVNSVTKTGDLVHINISYNCDKPVDRVLGVAFKDQDNLATKTAVPKCDGVTHKADLKAVVKKGAIAKGDKVHVVAELYHQVDKTTKTVYVQKLRTLTVQ</sequence>
<dbReference type="EMBL" id="JAKRKC020000001">
    <property type="protein sequence ID" value="MCK2214837.1"/>
    <property type="molecule type" value="Genomic_DNA"/>
</dbReference>
<evidence type="ECO:0000313" key="3">
    <source>
        <dbReference type="Proteomes" id="UP001317259"/>
    </source>
</evidence>
<proteinExistence type="predicted"/>
<gene>
    <name evidence="2" type="ORF">MF672_013695</name>
</gene>
<dbReference type="RefSeq" id="WP_242374275.1">
    <property type="nucleotide sequence ID" value="NZ_JAKRKC020000001.1"/>
</dbReference>
<protein>
    <submittedName>
        <fullName evidence="2">Uncharacterized protein</fullName>
    </submittedName>
</protein>
<comment type="caution">
    <text evidence="2">The sequence shown here is derived from an EMBL/GenBank/DDBJ whole genome shotgun (WGS) entry which is preliminary data.</text>
</comment>
<reference evidence="2 3" key="1">
    <citation type="submission" date="2022-04" db="EMBL/GenBank/DDBJ databases">
        <title>Genome draft of Actinomadura sp. ATCC 31491.</title>
        <authorList>
            <person name="Shi X."/>
            <person name="Du Y."/>
        </authorList>
    </citation>
    <scope>NUCLEOTIDE SEQUENCE [LARGE SCALE GENOMIC DNA]</scope>
    <source>
        <strain evidence="2 3">ATCC 31491</strain>
    </source>
</reference>
<dbReference type="Proteomes" id="UP001317259">
    <property type="component" value="Unassembled WGS sequence"/>
</dbReference>
<feature type="signal peptide" evidence="1">
    <location>
        <begin position="1"/>
        <end position="29"/>
    </location>
</feature>
<keyword evidence="1" id="KW-0732">Signal</keyword>
<evidence type="ECO:0000313" key="2">
    <source>
        <dbReference type="EMBL" id="MCK2214837.1"/>
    </source>
</evidence>
<feature type="chain" id="PRO_5047214371" evidence="1">
    <location>
        <begin position="30"/>
        <end position="132"/>
    </location>
</feature>
<organism evidence="2 3">
    <name type="scientific">Actinomadura luzonensis</name>
    <dbReference type="NCBI Taxonomy" id="2805427"/>
    <lineage>
        <taxon>Bacteria</taxon>
        <taxon>Bacillati</taxon>
        <taxon>Actinomycetota</taxon>
        <taxon>Actinomycetes</taxon>
        <taxon>Streptosporangiales</taxon>
        <taxon>Thermomonosporaceae</taxon>
        <taxon>Actinomadura</taxon>
    </lineage>
</organism>